<reference evidence="3" key="1">
    <citation type="submission" date="2022-07" db="EMBL/GenBank/DDBJ databases">
        <title>Enhanced cultured diversity of the mouse gut microbiota enables custom-made synthetic communities.</title>
        <authorList>
            <person name="Afrizal A."/>
        </authorList>
    </citation>
    <scope>NUCLEOTIDE SEQUENCE</scope>
    <source>
        <strain evidence="3">DSM 29186</strain>
    </source>
</reference>
<feature type="transmembrane region" description="Helical" evidence="1">
    <location>
        <begin position="167"/>
        <end position="186"/>
    </location>
</feature>
<name>A0A9X2MFB1_9FIRM</name>
<keyword evidence="1" id="KW-1133">Transmembrane helix</keyword>
<comment type="caution">
    <text evidence="3">The sequence shown here is derived from an EMBL/GenBank/DDBJ whole genome shotgun (WGS) entry which is preliminary data.</text>
</comment>
<dbReference type="Pfam" id="PF10110">
    <property type="entry name" value="GPDPase_memb"/>
    <property type="match status" value="1"/>
</dbReference>
<feature type="transmembrane region" description="Helical" evidence="1">
    <location>
        <begin position="67"/>
        <end position="94"/>
    </location>
</feature>
<feature type="transmembrane region" description="Helical" evidence="1">
    <location>
        <begin position="21"/>
        <end position="42"/>
    </location>
</feature>
<dbReference type="EMBL" id="JANKBY010000091">
    <property type="protein sequence ID" value="MCR1822936.1"/>
    <property type="molecule type" value="Genomic_DNA"/>
</dbReference>
<organism evidence="3 4">
    <name type="scientific">Terrisporobacter muris</name>
    <dbReference type="NCBI Taxonomy" id="2963284"/>
    <lineage>
        <taxon>Bacteria</taxon>
        <taxon>Bacillati</taxon>
        <taxon>Bacillota</taxon>
        <taxon>Clostridia</taxon>
        <taxon>Peptostreptococcales</taxon>
        <taxon>Peptostreptococcaceae</taxon>
        <taxon>Terrisporobacter</taxon>
    </lineage>
</organism>
<dbReference type="RefSeq" id="WP_257560403.1">
    <property type="nucleotide sequence ID" value="NZ_JANKBY010000091.1"/>
</dbReference>
<feature type="transmembrane region" description="Helical" evidence="1">
    <location>
        <begin position="125"/>
        <end position="147"/>
    </location>
</feature>
<accession>A0A9X2MFB1</accession>
<dbReference type="AlphaFoldDB" id="A0A9X2MFB1"/>
<dbReference type="InterPro" id="IPR018476">
    <property type="entry name" value="GlyceroP-diester-Pdiesterase_M"/>
</dbReference>
<evidence type="ECO:0000313" key="3">
    <source>
        <dbReference type="EMBL" id="MCR1822936.1"/>
    </source>
</evidence>
<feature type="domain" description="Glycerophosphoryl diester phosphodiesterase membrane" evidence="2">
    <location>
        <begin position="10"/>
        <end position="308"/>
    </location>
</feature>
<feature type="transmembrane region" description="Helical" evidence="1">
    <location>
        <begin position="213"/>
        <end position="235"/>
    </location>
</feature>
<evidence type="ECO:0000313" key="4">
    <source>
        <dbReference type="Proteomes" id="UP001140817"/>
    </source>
</evidence>
<protein>
    <submittedName>
        <fullName evidence="3">Glycerophosphoryl diester phosphodiesterase membrane domain-containing protein</fullName>
    </submittedName>
</protein>
<keyword evidence="1" id="KW-0472">Membrane</keyword>
<evidence type="ECO:0000259" key="2">
    <source>
        <dbReference type="Pfam" id="PF10110"/>
    </source>
</evidence>
<sequence length="315" mass="36846">MNNKISNKFITMIKYNFSTLILFELIHKLIALLMIPTFKYIVDISMFSSNIKYVNVDNIINLLTNPISLILVILIVIVLAFYMIFEFISLIICLNESVQYKKIGLFELVKISINRCIEIFKFKNILLVLFVLLIIPLTNLTLTSTFIENLKLPDYIQDYISSNHVLNIIYLFVMLILYILVIRWIFSIHEITLSTNTFKEARKNSVRITRGKYIKLIVVSVGLFILTSIIGYIIYKASIILIGLWTKYYIPRYYDLDTDLKSIFINRCFIINEYAVVVSMIFNAIINMGIISSLYYEYKGIDIHKFNPKKNKKPI</sequence>
<feature type="transmembrane region" description="Helical" evidence="1">
    <location>
        <begin position="274"/>
        <end position="296"/>
    </location>
</feature>
<evidence type="ECO:0000256" key="1">
    <source>
        <dbReference type="SAM" id="Phobius"/>
    </source>
</evidence>
<gene>
    <name evidence="3" type="ORF">NSA58_09060</name>
</gene>
<dbReference type="Proteomes" id="UP001140817">
    <property type="component" value="Unassembled WGS sequence"/>
</dbReference>
<proteinExistence type="predicted"/>
<keyword evidence="4" id="KW-1185">Reference proteome</keyword>
<keyword evidence="1" id="KW-0812">Transmembrane</keyword>